<evidence type="ECO:0000256" key="3">
    <source>
        <dbReference type="ARBA" id="ARBA00022679"/>
    </source>
</evidence>
<dbReference type="EMBL" id="JAHHHW010000051">
    <property type="protein sequence ID" value="MBW4431110.1"/>
    <property type="molecule type" value="Genomic_DNA"/>
</dbReference>
<organism evidence="9 10">
    <name type="scientific">Pelatocladus maniniholoensis HA4357-MV3</name>
    <dbReference type="NCBI Taxonomy" id="1117104"/>
    <lineage>
        <taxon>Bacteria</taxon>
        <taxon>Bacillati</taxon>
        <taxon>Cyanobacteriota</taxon>
        <taxon>Cyanophyceae</taxon>
        <taxon>Nostocales</taxon>
        <taxon>Nostocaceae</taxon>
        <taxon>Pelatocladus</taxon>
    </lineage>
</organism>
<evidence type="ECO:0000256" key="4">
    <source>
        <dbReference type="ARBA" id="ARBA00023115"/>
    </source>
</evidence>
<feature type="binding site" evidence="6">
    <location>
        <position position="38"/>
    </location>
    <ligand>
        <name>S-methyl-5'-thioadenosine</name>
        <dbReference type="ChEBI" id="CHEBI:17509"/>
    </ligand>
</feature>
<dbReference type="InterPro" id="IPR030374">
    <property type="entry name" value="PABS"/>
</dbReference>
<feature type="binding site" evidence="6">
    <location>
        <position position="113"/>
    </location>
    <ligand>
        <name>S-methyl-5'-thioadenosine</name>
        <dbReference type="ChEBI" id="CHEBI:17509"/>
    </ligand>
</feature>
<reference evidence="9" key="2">
    <citation type="journal article" date="2022" name="Microbiol. Resour. Announc.">
        <title>Metagenome Sequencing to Explore Phylogenomics of Terrestrial Cyanobacteria.</title>
        <authorList>
            <person name="Ward R.D."/>
            <person name="Stajich J.E."/>
            <person name="Johansen J.R."/>
            <person name="Huntemann M."/>
            <person name="Clum A."/>
            <person name="Foster B."/>
            <person name="Foster B."/>
            <person name="Roux S."/>
            <person name="Palaniappan K."/>
            <person name="Varghese N."/>
            <person name="Mukherjee S."/>
            <person name="Reddy T.B.K."/>
            <person name="Daum C."/>
            <person name="Copeland A."/>
            <person name="Chen I.A."/>
            <person name="Ivanova N.N."/>
            <person name="Kyrpides N.C."/>
            <person name="Shapiro N."/>
            <person name="Eloe-Fadrosh E.A."/>
            <person name="Pietrasiak N."/>
        </authorList>
    </citation>
    <scope>NUCLEOTIDE SEQUENCE</scope>
    <source>
        <strain evidence="9">HA4357-MV3</strain>
    </source>
</reference>
<feature type="binding site" evidence="6">
    <location>
        <position position="172"/>
    </location>
    <ligand>
        <name>S-methyl-5'-thioadenosine</name>
        <dbReference type="ChEBI" id="CHEBI:17509"/>
    </ligand>
</feature>
<dbReference type="PANTHER" id="PTHR43317">
    <property type="entry name" value="THERMOSPERMINE SYNTHASE ACAULIS5"/>
    <property type="match status" value="1"/>
</dbReference>
<evidence type="ECO:0000313" key="9">
    <source>
        <dbReference type="EMBL" id="MBW4431110.1"/>
    </source>
</evidence>
<dbReference type="FunFam" id="3.40.50.150:FF:000088">
    <property type="entry name" value="Polyamine aminopropyltransferase"/>
    <property type="match status" value="1"/>
</dbReference>
<name>A0A9E3H582_9NOST</name>
<comment type="similarity">
    <text evidence="1 6">Belongs to the spermidine/spermine synthase family.</text>
</comment>
<protein>
    <recommendedName>
        <fullName evidence="6">Polyamine aminopropyltransferase</fullName>
    </recommendedName>
    <alternativeName>
        <fullName evidence="6">Putrescine aminopropyltransferase</fullName>
        <shortName evidence="6">PAPT</shortName>
    </alternativeName>
    <alternativeName>
        <fullName evidence="6">Spermidine synthase</fullName>
        <shortName evidence="6">SPDS</shortName>
        <shortName evidence="6">SPDSY</shortName>
        <ecNumber evidence="6">2.5.1.16</ecNumber>
    </alternativeName>
</protein>
<comment type="subunit">
    <text evidence="6">Homodimer or homotetramer.</text>
</comment>
<dbReference type="Pfam" id="PF01564">
    <property type="entry name" value="Spermine_synth"/>
    <property type="match status" value="1"/>
</dbReference>
<dbReference type="SUPFAM" id="SSF53335">
    <property type="entry name" value="S-adenosyl-L-methionine-dependent methyltransferases"/>
    <property type="match status" value="1"/>
</dbReference>
<evidence type="ECO:0000256" key="6">
    <source>
        <dbReference type="HAMAP-Rule" id="MF_00198"/>
    </source>
</evidence>
<dbReference type="Gene3D" id="3.40.50.150">
    <property type="entry name" value="Vaccinia Virus protein VP39"/>
    <property type="match status" value="1"/>
</dbReference>
<dbReference type="InterPro" id="IPR030373">
    <property type="entry name" value="PABS_CS"/>
</dbReference>
<dbReference type="InterPro" id="IPR029063">
    <property type="entry name" value="SAM-dependent_MTases_sf"/>
</dbReference>
<dbReference type="Gene3D" id="2.30.140.10">
    <property type="entry name" value="Spermidine synthase, tetramerisation domain"/>
    <property type="match status" value="1"/>
</dbReference>
<keyword evidence="3 6" id="KW-0808">Transferase</keyword>
<reference evidence="9" key="1">
    <citation type="submission" date="2021-05" db="EMBL/GenBank/DDBJ databases">
        <authorList>
            <person name="Pietrasiak N."/>
            <person name="Ward R."/>
            <person name="Stajich J.E."/>
            <person name="Kurbessoian T."/>
        </authorList>
    </citation>
    <scope>NUCLEOTIDE SEQUENCE</scope>
    <source>
        <strain evidence="9">HA4357-MV3</strain>
    </source>
</reference>
<dbReference type="EC" id="2.5.1.16" evidence="6"/>
<gene>
    <name evidence="6" type="primary">speE</name>
    <name evidence="9" type="ORF">KME28_05075</name>
</gene>
<feature type="active site" description="Proton acceptor" evidence="6 7">
    <location>
        <position position="163"/>
    </location>
</feature>
<proteinExistence type="inferred from homology"/>
<keyword evidence="6" id="KW-0745">Spermidine biosynthesis</keyword>
<dbReference type="InterPro" id="IPR035246">
    <property type="entry name" value="Spermidine_synt_N"/>
</dbReference>
<keyword evidence="4 6" id="KW-0620">Polyamine biosynthesis</keyword>
<evidence type="ECO:0000256" key="1">
    <source>
        <dbReference type="ARBA" id="ARBA00007867"/>
    </source>
</evidence>
<comment type="caution">
    <text evidence="9">The sequence shown here is derived from an EMBL/GenBank/DDBJ whole genome shotgun (WGS) entry which is preliminary data.</text>
</comment>
<comment type="catalytic activity">
    <reaction evidence="5">
        <text>S-adenosyl 3-(methylsulfanyl)propylamine + spermidine = thermospermine + S-methyl-5'-thioadenosine + H(+)</text>
        <dbReference type="Rhea" id="RHEA:30515"/>
        <dbReference type="ChEBI" id="CHEBI:15378"/>
        <dbReference type="ChEBI" id="CHEBI:17509"/>
        <dbReference type="ChEBI" id="CHEBI:57443"/>
        <dbReference type="ChEBI" id="CHEBI:57834"/>
        <dbReference type="ChEBI" id="CHEBI:59903"/>
        <dbReference type="EC" id="2.5.1.79"/>
    </reaction>
</comment>
<evidence type="ECO:0000256" key="2">
    <source>
        <dbReference type="ARBA" id="ARBA00022490"/>
    </source>
</evidence>
<comment type="catalytic activity">
    <reaction evidence="6">
        <text>S-adenosyl 3-(methylsulfanyl)propylamine + putrescine = S-methyl-5'-thioadenosine + spermidine + H(+)</text>
        <dbReference type="Rhea" id="RHEA:12721"/>
        <dbReference type="ChEBI" id="CHEBI:15378"/>
        <dbReference type="ChEBI" id="CHEBI:17509"/>
        <dbReference type="ChEBI" id="CHEBI:57443"/>
        <dbReference type="ChEBI" id="CHEBI:57834"/>
        <dbReference type="ChEBI" id="CHEBI:326268"/>
        <dbReference type="EC" id="2.5.1.16"/>
    </reaction>
</comment>
<sequence>MPGSEVGADFWVNEYITPWDIYAHGVTAVLAYQKTEYQEMYIVETGTYGKALVLDGKWQSCTGDEFLYHEPLVHPGMIFHGAPRKVLILGGGEGATAREVLRWQTVDKVVMIDIDGEVVEACKQHLSEMHQNAFDDPRLHVVIADALDFLDTTDEKWDVIISDLSDPIESGPSFQLFTKEYFEKASRVLSPNGFFVVQAGPVSPGELNLHARLAKTLNAVFPNVQSYSSHTCTYGRPWGFILASQLKINTQPDPEKVDLLLQAKTSGGFRMFDGIALLGMLHLPLHLRKAIATETQVYTLAEPPKFFGQGSVVPVRN</sequence>
<dbReference type="AlphaFoldDB" id="A0A9E3H582"/>
<dbReference type="InterPro" id="IPR001045">
    <property type="entry name" value="Spermi_synthase"/>
</dbReference>
<feature type="binding site" evidence="6">
    <location>
        <begin position="145"/>
        <end position="146"/>
    </location>
    <ligand>
        <name>S-methyl-5'-thioadenosine</name>
        <dbReference type="ChEBI" id="CHEBI:17509"/>
    </ligand>
</feature>
<evidence type="ECO:0000259" key="8">
    <source>
        <dbReference type="PROSITE" id="PS51006"/>
    </source>
</evidence>
<feature type="binding site" evidence="6">
    <location>
        <position position="69"/>
    </location>
    <ligand>
        <name>spermidine</name>
        <dbReference type="ChEBI" id="CHEBI:57834"/>
    </ligand>
</feature>
<comment type="pathway">
    <text evidence="6">Amine and polyamine biosynthesis; spermidine biosynthesis; spermidine from putrescine: step 1/1.</text>
</comment>
<keyword evidence="2" id="KW-0963">Cytoplasm</keyword>
<comment type="function">
    <text evidence="6">Catalyzes the irreversible transfer of a propylamine group from the amino donor S-adenosylmethioninamine (decarboxy-AdoMet) to putrescine (1,4-diaminobutane) to yield spermidine.</text>
</comment>
<accession>A0A9E3H582</accession>
<dbReference type="CDD" id="cd02440">
    <property type="entry name" value="AdoMet_MTases"/>
    <property type="match status" value="1"/>
</dbReference>
<feature type="binding site" evidence="6">
    <location>
        <position position="93"/>
    </location>
    <ligand>
        <name>spermidine</name>
        <dbReference type="ChEBI" id="CHEBI:57834"/>
    </ligand>
</feature>
<evidence type="ECO:0000256" key="7">
    <source>
        <dbReference type="PROSITE-ProRule" id="PRU00354"/>
    </source>
</evidence>
<dbReference type="Pfam" id="PF17284">
    <property type="entry name" value="Spermine_synt_N"/>
    <property type="match status" value="1"/>
</dbReference>
<dbReference type="PROSITE" id="PS01330">
    <property type="entry name" value="PABS_1"/>
    <property type="match status" value="1"/>
</dbReference>
<evidence type="ECO:0000256" key="5">
    <source>
        <dbReference type="ARBA" id="ARBA00048874"/>
    </source>
</evidence>
<dbReference type="PROSITE" id="PS51006">
    <property type="entry name" value="PABS_2"/>
    <property type="match status" value="1"/>
</dbReference>
<dbReference type="GO" id="GO:0004766">
    <property type="term" value="F:spermidine synthase activity"/>
    <property type="evidence" value="ECO:0007669"/>
    <property type="project" value="UniProtKB-UniRule"/>
</dbReference>
<dbReference type="InterPro" id="IPR037163">
    <property type="entry name" value="Spermidine_synt_N_sf"/>
</dbReference>
<dbReference type="HAMAP" id="MF_00198">
    <property type="entry name" value="Spermidine_synth"/>
    <property type="match status" value="1"/>
</dbReference>
<dbReference type="PANTHER" id="PTHR43317:SF1">
    <property type="entry name" value="THERMOSPERMINE SYNTHASE ACAULIS5"/>
    <property type="match status" value="1"/>
</dbReference>
<dbReference type="NCBIfam" id="NF037959">
    <property type="entry name" value="MFS_SpdSyn"/>
    <property type="match status" value="1"/>
</dbReference>
<dbReference type="Proteomes" id="UP000813215">
    <property type="component" value="Unassembled WGS sequence"/>
</dbReference>
<dbReference type="GO" id="GO:0010487">
    <property type="term" value="F:thermospermine synthase activity"/>
    <property type="evidence" value="ECO:0007669"/>
    <property type="project" value="UniProtKB-EC"/>
</dbReference>
<feature type="domain" description="PABS" evidence="8">
    <location>
        <begin position="9"/>
        <end position="245"/>
    </location>
</feature>
<dbReference type="GO" id="GO:0008295">
    <property type="term" value="P:spermidine biosynthetic process"/>
    <property type="evidence" value="ECO:0007669"/>
    <property type="project" value="UniProtKB-UniRule"/>
</dbReference>
<comment type="caution">
    <text evidence="6">Lacks conserved residue(s) required for the propagation of feature annotation.</text>
</comment>
<evidence type="ECO:0000313" key="10">
    <source>
        <dbReference type="Proteomes" id="UP000813215"/>
    </source>
</evidence>